<feature type="region of interest" description="Disordered" evidence="1">
    <location>
        <begin position="318"/>
        <end position="372"/>
    </location>
</feature>
<name>A0A2P6VFM9_9CHLO</name>
<gene>
    <name evidence="2" type="ORF">C2E20_4011</name>
</gene>
<reference evidence="2 3" key="1">
    <citation type="journal article" date="2018" name="Plant J.">
        <title>Genome sequences of Chlorella sorokiniana UTEX 1602 and Micractinium conductrix SAG 241.80: implications to maltose excretion by a green alga.</title>
        <authorList>
            <person name="Arriola M.B."/>
            <person name="Velmurugan N."/>
            <person name="Zhang Y."/>
            <person name="Plunkett M.H."/>
            <person name="Hondzo H."/>
            <person name="Barney B.M."/>
        </authorList>
    </citation>
    <scope>NUCLEOTIDE SEQUENCE [LARGE SCALE GENOMIC DNA]</scope>
    <source>
        <strain evidence="2 3">SAG 241.80</strain>
    </source>
</reference>
<accession>A0A2P6VFM9</accession>
<comment type="caution">
    <text evidence="2">The sequence shown here is derived from an EMBL/GenBank/DDBJ whole genome shotgun (WGS) entry which is preliminary data.</text>
</comment>
<sequence>MLKHGAWLPQEVARAAGGGELLLGVNYDKAMTACRIASEAFMGRGYTAFFTFAKAKLKAGLGVVTVAYLAGLSDPDYDHIMPIVGLRTSAPDTAYVGTDVLYINTGFSTTAVQRTMADYWCTATNKKNTDAQAGWVPQGTTWGYDIKGPSYLGIGPPVELSGLPSGEPGLGSTAAWSGTLTVRGLTAGRTYKLHKLTSLATVPTSAAGAVSGTPLLSFVASGTESVHSVTFQSGTPAYFICLLVAYSRSSLRARGIDALEGNDKAAAQASGFTGASASSLEADGVVASVRALNNEPYSPSRAWVSAQENLEFHWLDDHDGHSEEEDAEEDDGEEEDAEDEPGPVERAVQQGASTQERSGGREEEEDGTEQHMSAQELLVPLIDELQAGHLALEQAVEAVLPALVARREACFHTGRALLEALPPDEITAARAVRQAFLADPDDTVCTLPASRHLDRYVQYWTDHTDHVAARKKAVSPQQHGGVEQTFYTFTKTRRGYERAVAAHSQALARRRRLVDLLLPCLMQLLAGAAGPSRSSSCSAASVERAAQP</sequence>
<evidence type="ECO:0000256" key="1">
    <source>
        <dbReference type="SAM" id="MobiDB-lite"/>
    </source>
</evidence>
<feature type="region of interest" description="Disordered" evidence="1">
    <location>
        <begin position="529"/>
        <end position="548"/>
    </location>
</feature>
<proteinExistence type="predicted"/>
<organism evidence="2 3">
    <name type="scientific">Micractinium conductrix</name>
    <dbReference type="NCBI Taxonomy" id="554055"/>
    <lineage>
        <taxon>Eukaryota</taxon>
        <taxon>Viridiplantae</taxon>
        <taxon>Chlorophyta</taxon>
        <taxon>core chlorophytes</taxon>
        <taxon>Trebouxiophyceae</taxon>
        <taxon>Chlorellales</taxon>
        <taxon>Chlorellaceae</taxon>
        <taxon>Chlorella clade</taxon>
        <taxon>Micractinium</taxon>
    </lineage>
</organism>
<dbReference type="AlphaFoldDB" id="A0A2P6VFM9"/>
<dbReference type="EMBL" id="LHPF02000009">
    <property type="protein sequence ID" value="PSC72879.1"/>
    <property type="molecule type" value="Genomic_DNA"/>
</dbReference>
<evidence type="ECO:0000313" key="3">
    <source>
        <dbReference type="Proteomes" id="UP000239649"/>
    </source>
</evidence>
<dbReference type="Proteomes" id="UP000239649">
    <property type="component" value="Unassembled WGS sequence"/>
</dbReference>
<dbReference type="OrthoDB" id="10655690at2759"/>
<evidence type="ECO:0000313" key="2">
    <source>
        <dbReference type="EMBL" id="PSC72879.1"/>
    </source>
</evidence>
<protein>
    <submittedName>
        <fullName evidence="2">Aggrecan core</fullName>
    </submittedName>
</protein>
<keyword evidence="3" id="KW-1185">Reference proteome</keyword>
<feature type="compositionally biased region" description="Acidic residues" evidence="1">
    <location>
        <begin position="322"/>
        <end position="342"/>
    </location>
</feature>